<keyword evidence="1" id="KW-0175">Coiled coil</keyword>
<organism evidence="2 3">
    <name type="scientific">Solanum commersonii</name>
    <name type="common">Commerson's wild potato</name>
    <name type="synonym">Commerson's nightshade</name>
    <dbReference type="NCBI Taxonomy" id="4109"/>
    <lineage>
        <taxon>Eukaryota</taxon>
        <taxon>Viridiplantae</taxon>
        <taxon>Streptophyta</taxon>
        <taxon>Embryophyta</taxon>
        <taxon>Tracheophyta</taxon>
        <taxon>Spermatophyta</taxon>
        <taxon>Magnoliopsida</taxon>
        <taxon>eudicotyledons</taxon>
        <taxon>Gunneridae</taxon>
        <taxon>Pentapetalae</taxon>
        <taxon>asterids</taxon>
        <taxon>lamiids</taxon>
        <taxon>Solanales</taxon>
        <taxon>Solanaceae</taxon>
        <taxon>Solanoideae</taxon>
        <taxon>Solaneae</taxon>
        <taxon>Solanum</taxon>
    </lineage>
</organism>
<evidence type="ECO:0000256" key="1">
    <source>
        <dbReference type="SAM" id="Coils"/>
    </source>
</evidence>
<keyword evidence="3" id="KW-1185">Reference proteome</keyword>
<dbReference type="OrthoDB" id="845076at2759"/>
<proteinExistence type="predicted"/>
<dbReference type="AlphaFoldDB" id="A0A9J5WLJ2"/>
<gene>
    <name evidence="2" type="ORF">H5410_056379</name>
</gene>
<evidence type="ECO:0000313" key="2">
    <source>
        <dbReference type="EMBL" id="KAG5576245.1"/>
    </source>
</evidence>
<reference evidence="2 3" key="1">
    <citation type="submission" date="2020-09" db="EMBL/GenBank/DDBJ databases">
        <title>De no assembly of potato wild relative species, Solanum commersonii.</title>
        <authorList>
            <person name="Cho K."/>
        </authorList>
    </citation>
    <scope>NUCLEOTIDE SEQUENCE [LARGE SCALE GENOMIC DNA]</scope>
    <source>
        <strain evidence="2">LZ3.2</strain>
        <tissue evidence="2">Leaf</tissue>
    </source>
</reference>
<name>A0A9J5WLJ2_SOLCO</name>
<feature type="coiled-coil region" evidence="1">
    <location>
        <begin position="44"/>
        <end position="71"/>
    </location>
</feature>
<dbReference type="EMBL" id="JACXVP010000011">
    <property type="protein sequence ID" value="KAG5576245.1"/>
    <property type="molecule type" value="Genomic_DNA"/>
</dbReference>
<accession>A0A9J5WLJ2</accession>
<protein>
    <submittedName>
        <fullName evidence="2">Uncharacterized protein</fullName>
    </submittedName>
</protein>
<comment type="caution">
    <text evidence="2">The sequence shown here is derived from an EMBL/GenBank/DDBJ whole genome shotgun (WGS) entry which is preliminary data.</text>
</comment>
<evidence type="ECO:0000313" key="3">
    <source>
        <dbReference type="Proteomes" id="UP000824120"/>
    </source>
</evidence>
<dbReference type="PANTHER" id="PTHR33874">
    <property type="entry name" value="RING FINGER PROTEIN"/>
    <property type="match status" value="1"/>
</dbReference>
<dbReference type="Proteomes" id="UP000824120">
    <property type="component" value="Chromosome 11"/>
</dbReference>
<dbReference type="PANTHER" id="PTHR33874:SF4">
    <property type="entry name" value="EXPRESSED PROTEIN"/>
    <property type="match status" value="1"/>
</dbReference>
<sequence>MKGHNPIEVAKTVLEVADVAWSAVESCHHHTHSHIETTPFDVSHSSEEDELKSLRSENERLKRLLEQNLMLLQSMSQSPSLLQDCPLDLHDRLSAAVESGSFLKQLESLNRNSVDGNDCQFPFKEATGFDMETAELLVNMSLEEPSWWVWVTEDMVPGNLEERSGIDNENYVIISEEYVVDAVANFMARCVVSNSKAQGFVPMSIDEAHLTFNLTNCVKMSPEELQKTLTKALEGIGKVETLFNIWHAAQMFYVLSTWGLAVVGLYKSRSVIRLAAKGFHKTGKMVLKVL</sequence>